<accession>A0A9R0UVA2</accession>
<gene>
    <name evidence="2" type="ORF">TRITD_1Av1G103270</name>
</gene>
<dbReference type="EMBL" id="LT934111">
    <property type="protein sequence ID" value="VAH04504.1"/>
    <property type="molecule type" value="Genomic_DNA"/>
</dbReference>
<sequence length="357" mass="39511">MAWAHGEGSSSNSTSRNEQTYEEVEERLLGYPLERGCRREAESRGYWGIYESWRIAVSRRTNGNSAVLAASMLCRVPQQESSAQTKFEGILPMMYYLTGFLRKKRMVMQHEAPQTVRFHMKDKSGSNVGSDPPSQPEKRKVHIVTGSILDATEKLGAAVPFENARVLIVSTDSHEGFHGLIINKRLSWDTLKNLDSSLEPIKLAPLFYGGPVVVQGYHLVSLSRAALEGYKPVIPDLYYGNIIATGRVIAGIRAGEQSAEDLWFFLGYAGWGYSQLFDELSEGAWHKFAIYAMPAISSKTNSMESISDMLLILVTRPAELPFSRGSGGGEFRCRALLEGTALDSILRHCHASLLLGG</sequence>
<protein>
    <submittedName>
        <fullName evidence="2">Uncharacterized protein</fullName>
    </submittedName>
</protein>
<dbReference type="PANTHER" id="PTHR31984:SF12">
    <property type="entry name" value="THIOREDOXIN DOMAIN-CONTAINING PROTEIN"/>
    <property type="match status" value="1"/>
</dbReference>
<proteinExistence type="predicted"/>
<reference evidence="2 3" key="1">
    <citation type="submission" date="2017-09" db="EMBL/GenBank/DDBJ databases">
        <authorList>
            <consortium name="International Durum Wheat Genome Sequencing Consortium (IDWGSC)"/>
            <person name="Milanesi L."/>
        </authorList>
    </citation>
    <scope>NUCLEOTIDE SEQUENCE [LARGE SCALE GENOMIC DNA]</scope>
    <source>
        <strain evidence="3">cv. Svevo</strain>
    </source>
</reference>
<feature type="compositionally biased region" description="Polar residues" evidence="1">
    <location>
        <begin position="8"/>
        <end position="18"/>
    </location>
</feature>
<dbReference type="Gramene" id="TRITD1Av1G103270.1">
    <property type="protein sequence ID" value="TRITD1Av1G103270.1"/>
    <property type="gene ID" value="TRITD1Av1G103270"/>
</dbReference>
<dbReference type="Proteomes" id="UP000324705">
    <property type="component" value="Chromosome 1A"/>
</dbReference>
<dbReference type="AlphaFoldDB" id="A0A9R0UVA2"/>
<feature type="region of interest" description="Disordered" evidence="1">
    <location>
        <begin position="1"/>
        <end position="20"/>
    </location>
</feature>
<keyword evidence="3" id="KW-1185">Reference proteome</keyword>
<dbReference type="Gene3D" id="3.40.1740.10">
    <property type="entry name" value="VC0467-like"/>
    <property type="match status" value="1"/>
</dbReference>
<evidence type="ECO:0000313" key="3">
    <source>
        <dbReference type="Proteomes" id="UP000324705"/>
    </source>
</evidence>
<dbReference type="PANTHER" id="PTHR31984">
    <property type="entry name" value="TRANSPORTER, PUTATIVE (DUF179)-RELATED"/>
    <property type="match status" value="1"/>
</dbReference>
<name>A0A9R0UVA2_TRITD</name>
<dbReference type="Pfam" id="PF02622">
    <property type="entry name" value="DUF179"/>
    <property type="match status" value="1"/>
</dbReference>
<dbReference type="SUPFAM" id="SSF143456">
    <property type="entry name" value="VC0467-like"/>
    <property type="match status" value="1"/>
</dbReference>
<evidence type="ECO:0000313" key="2">
    <source>
        <dbReference type="EMBL" id="VAH04504.1"/>
    </source>
</evidence>
<evidence type="ECO:0000256" key="1">
    <source>
        <dbReference type="SAM" id="MobiDB-lite"/>
    </source>
</evidence>
<organism evidence="2 3">
    <name type="scientific">Triticum turgidum subsp. durum</name>
    <name type="common">Durum wheat</name>
    <name type="synonym">Triticum durum</name>
    <dbReference type="NCBI Taxonomy" id="4567"/>
    <lineage>
        <taxon>Eukaryota</taxon>
        <taxon>Viridiplantae</taxon>
        <taxon>Streptophyta</taxon>
        <taxon>Embryophyta</taxon>
        <taxon>Tracheophyta</taxon>
        <taxon>Spermatophyta</taxon>
        <taxon>Magnoliopsida</taxon>
        <taxon>Liliopsida</taxon>
        <taxon>Poales</taxon>
        <taxon>Poaceae</taxon>
        <taxon>BOP clade</taxon>
        <taxon>Pooideae</taxon>
        <taxon>Triticodae</taxon>
        <taxon>Triticeae</taxon>
        <taxon>Triticinae</taxon>
        <taxon>Triticum</taxon>
    </lineage>
</organism>
<dbReference type="InterPro" id="IPR003774">
    <property type="entry name" value="AlgH-like"/>
</dbReference>